<dbReference type="GO" id="GO:0008083">
    <property type="term" value="F:growth factor activity"/>
    <property type="evidence" value="ECO:0007669"/>
    <property type="project" value="UniProtKB-KW"/>
</dbReference>
<keyword evidence="5" id="KW-0732">Signal</keyword>
<feature type="domain" description="Kringle" evidence="16">
    <location>
        <begin position="216"/>
        <end position="295"/>
    </location>
</feature>
<feature type="domain" description="Kringle" evidence="16">
    <location>
        <begin position="299"/>
        <end position="377"/>
    </location>
</feature>
<comment type="subunit">
    <text evidence="11">Dimer of an alpha chain and a beta chain linked by a disulfide bond. Interacts with SRPX2; the interaction increases HGF mitogenic activity.</text>
</comment>
<evidence type="ECO:0000256" key="14">
    <source>
        <dbReference type="ARBA" id="ARBA00045210"/>
    </source>
</evidence>
<dbReference type="InterPro" id="IPR050759">
    <property type="entry name" value="Serine_protease_kringle"/>
</dbReference>
<evidence type="ECO:0000313" key="19">
    <source>
        <dbReference type="EMBL" id="KAG8577081.1"/>
    </source>
</evidence>
<dbReference type="Proteomes" id="UP000824782">
    <property type="component" value="Unassembled WGS sequence"/>
</dbReference>
<dbReference type="AlphaFoldDB" id="A0AAV7BXJ1"/>
<sequence length="756" mass="86311">MCRGACTYLYSARLGVLQCVPGGTSAQQRHLEDVGGTALMNPERTRIHRGEPAAGLRMDREKGRRSYPASAGVLRRAAEKNIFLLNGALQSVNIPVTSARINMWAAKLLLLSLLIFCTEAQKRRRNNLHDYTKTSDTTLIRINKELKMKTKLYNTTENCAKRCSRNKGLAFTCKAFAFDKNIKRCHWFSFNSLSTGIKKKLDHAFDLFEKKDYVRECIIGKGSNYKGLRNTTKSGIVCQSWNSMIPHEHSFLHSSYRSKDLNENYCRNPKGEEGGPWCFTKNPKIRHEVCNIPLCSEVECVACNGEHYRGPMDHTETGKECQRWDLQRPHRHKFRPERYPNKGLNDNYCRNPDGKARPWCYTLDPDTPWEFCAIKPCAHSIIDPTNITMDCVKSQGEGYRGTVRTTFNGIVCQRWDSQFPHQHNFTPENYKCKDLSENYCRNPDGSEYPWCFTTDPNVRIGHCSHIPKCEPSYHQECYYGNGITYRGTISRTRFRLPCAMWEKNMVDVRRHTFREPDISILEKNYCRNPDNDAHGPWCYTDNPLIPWDYCQISRCEGDTTSLLATIDNPGSCASTKQLRVVNGSPAQDKNGWMVSLRHRNGHKCGGSLVNEKWVLTASQCFLSGDVDLKDYEAWLGIHNIYSRTQEHRQVFNISQLVHGPKGSNLVLLKLSRSAVLNEYVAFIKLPNYGCTIPEKTVCAVYGWGHTGTNNYDGQLHYGKMVIVGNEKCSEYHKGRITVNESEICAINETANIAPCE</sequence>
<feature type="domain" description="Kringle" evidence="16">
    <location>
        <begin position="476"/>
        <end position="555"/>
    </location>
</feature>
<dbReference type="PROSITE" id="PS50948">
    <property type="entry name" value="PAN"/>
    <property type="match status" value="1"/>
</dbReference>
<keyword evidence="20" id="KW-1185">Reference proteome</keyword>
<dbReference type="SMART" id="SM00473">
    <property type="entry name" value="PAN_AP"/>
    <property type="match status" value="1"/>
</dbReference>
<dbReference type="FunFam" id="2.40.20.10:FF:000004">
    <property type="entry name" value="Hepatocyte growth factor"/>
    <property type="match status" value="1"/>
</dbReference>
<dbReference type="FunFam" id="2.40.20.10:FF:000008">
    <property type="entry name" value="Hepatocyte growth factor"/>
    <property type="match status" value="1"/>
</dbReference>
<dbReference type="InterPro" id="IPR003609">
    <property type="entry name" value="Pan_app"/>
</dbReference>
<evidence type="ECO:0000256" key="1">
    <source>
        <dbReference type="ARBA" id="ARBA00004613"/>
    </source>
</evidence>
<evidence type="ECO:0000259" key="18">
    <source>
        <dbReference type="PROSITE" id="PS50948"/>
    </source>
</evidence>
<keyword evidence="6" id="KW-0677">Repeat</keyword>
<evidence type="ECO:0000256" key="13">
    <source>
        <dbReference type="ARBA" id="ARBA00033078"/>
    </source>
</evidence>
<reference evidence="19" key="1">
    <citation type="thesis" date="2020" institute="ProQuest LLC" country="789 East Eisenhower Parkway, Ann Arbor, MI, USA">
        <title>Comparative Genomics and Chromosome Evolution.</title>
        <authorList>
            <person name="Mudd A.B."/>
        </authorList>
    </citation>
    <scope>NUCLEOTIDE SEQUENCE</scope>
    <source>
        <strain evidence="19">237g6f4</strain>
        <tissue evidence="19">Blood</tissue>
    </source>
</reference>
<evidence type="ECO:0000256" key="8">
    <source>
        <dbReference type="ARBA" id="ARBA00023157"/>
    </source>
</evidence>
<evidence type="ECO:0000256" key="7">
    <source>
        <dbReference type="ARBA" id="ARBA00023030"/>
    </source>
</evidence>
<dbReference type="PIRSF" id="PIRSF500183">
    <property type="entry name" value="Hepatocyte_GF"/>
    <property type="match status" value="1"/>
</dbReference>
<dbReference type="Gene3D" id="2.40.20.10">
    <property type="entry name" value="Plasminogen Kringle 4"/>
    <property type="match status" value="4"/>
</dbReference>
<comment type="function">
    <text evidence="14">Potent mitogen for mature parenchymal hepatocyte cells, seems to be a hepatotrophic factor, and acts as a growth factor for a broad spectrum of tissues and cell types. Activating ligand for the receptor tyrosine kinase MET by binding to it and promoting its dimerization. Activates MAPK signaling following TMPRSS13 cleavage and activation.</text>
</comment>
<feature type="disulfide bond" evidence="15">
    <location>
        <begin position="440"/>
        <end position="463"/>
    </location>
</feature>
<feature type="domain" description="Kringle" evidence="16">
    <location>
        <begin position="390"/>
        <end position="469"/>
    </location>
</feature>
<keyword evidence="10" id="KW-0873">Pyrrolidone carboxylic acid</keyword>
<evidence type="ECO:0000256" key="3">
    <source>
        <dbReference type="ARBA" id="ARBA00022525"/>
    </source>
</evidence>
<dbReference type="GO" id="GO:0005615">
    <property type="term" value="C:extracellular space"/>
    <property type="evidence" value="ECO:0007669"/>
    <property type="project" value="TreeGrafter"/>
</dbReference>
<dbReference type="GO" id="GO:0043066">
    <property type="term" value="P:negative regulation of apoptotic process"/>
    <property type="evidence" value="ECO:0007669"/>
    <property type="project" value="TreeGrafter"/>
</dbReference>
<evidence type="ECO:0000256" key="6">
    <source>
        <dbReference type="ARBA" id="ARBA00022737"/>
    </source>
</evidence>
<feature type="domain" description="Apple" evidence="18">
    <location>
        <begin position="117"/>
        <end position="212"/>
    </location>
</feature>
<dbReference type="InterPro" id="IPR000001">
    <property type="entry name" value="Kringle"/>
</dbReference>
<name>A0AAV7BXJ1_ENGPU</name>
<dbReference type="InterPro" id="IPR027284">
    <property type="entry name" value="Hepatocyte_GF"/>
</dbReference>
<evidence type="ECO:0000259" key="16">
    <source>
        <dbReference type="PROSITE" id="PS50070"/>
    </source>
</evidence>
<dbReference type="PROSITE" id="PS50070">
    <property type="entry name" value="KRINGLE_2"/>
    <property type="match status" value="4"/>
</dbReference>
<evidence type="ECO:0000256" key="11">
    <source>
        <dbReference type="ARBA" id="ARBA00025867"/>
    </source>
</evidence>
<dbReference type="SUPFAM" id="SSF57440">
    <property type="entry name" value="Kringle-like"/>
    <property type="match status" value="4"/>
</dbReference>
<protein>
    <recommendedName>
        <fullName evidence="2">Hepatocyte growth factor</fullName>
    </recommendedName>
    <alternativeName>
        <fullName evidence="13">Hepatopoietin-A</fullName>
    </alternativeName>
    <alternativeName>
        <fullName evidence="12">Scatter factor</fullName>
    </alternativeName>
</protein>
<evidence type="ECO:0000256" key="12">
    <source>
        <dbReference type="ARBA" id="ARBA00031997"/>
    </source>
</evidence>
<dbReference type="SMART" id="SM00130">
    <property type="entry name" value="KR"/>
    <property type="match status" value="4"/>
</dbReference>
<dbReference type="SUPFAM" id="SSF57414">
    <property type="entry name" value="Hairpin loop containing domain-like"/>
    <property type="match status" value="1"/>
</dbReference>
<evidence type="ECO:0000256" key="2">
    <source>
        <dbReference type="ARBA" id="ARBA00021784"/>
    </source>
</evidence>
<dbReference type="InterPro" id="IPR038178">
    <property type="entry name" value="Kringle_sf"/>
</dbReference>
<dbReference type="InterPro" id="IPR024174">
    <property type="entry name" value="HGF/MST1"/>
</dbReference>
<dbReference type="PANTHER" id="PTHR24261">
    <property type="entry name" value="PLASMINOGEN-RELATED"/>
    <property type="match status" value="1"/>
</dbReference>
<dbReference type="Gene3D" id="2.40.10.10">
    <property type="entry name" value="Trypsin-like serine proteases"/>
    <property type="match status" value="2"/>
</dbReference>
<evidence type="ECO:0000256" key="9">
    <source>
        <dbReference type="ARBA" id="ARBA00023180"/>
    </source>
</evidence>
<comment type="caution">
    <text evidence="19">The sequence shown here is derived from an EMBL/GenBank/DDBJ whole genome shotgun (WGS) entry which is preliminary data.</text>
</comment>
<dbReference type="FunFam" id="2.40.20.10:FF:000007">
    <property type="entry name" value="Hepatocyte growth factor"/>
    <property type="match status" value="1"/>
</dbReference>
<feature type="disulfide bond" evidence="15">
    <location>
        <begin position="321"/>
        <end position="360"/>
    </location>
</feature>
<organism evidence="19 20">
    <name type="scientific">Engystomops pustulosus</name>
    <name type="common">Tungara frog</name>
    <name type="synonym">Physalaemus pustulosus</name>
    <dbReference type="NCBI Taxonomy" id="76066"/>
    <lineage>
        <taxon>Eukaryota</taxon>
        <taxon>Metazoa</taxon>
        <taxon>Chordata</taxon>
        <taxon>Craniata</taxon>
        <taxon>Vertebrata</taxon>
        <taxon>Euteleostomi</taxon>
        <taxon>Amphibia</taxon>
        <taxon>Batrachia</taxon>
        <taxon>Anura</taxon>
        <taxon>Neobatrachia</taxon>
        <taxon>Hyloidea</taxon>
        <taxon>Leptodactylidae</taxon>
        <taxon>Leiuperinae</taxon>
        <taxon>Engystomops</taxon>
    </lineage>
</organism>
<feature type="disulfide bond" evidence="15">
    <location>
        <begin position="300"/>
        <end position="377"/>
    </location>
</feature>
<dbReference type="Gene3D" id="3.50.4.10">
    <property type="entry name" value="Hepatocyte Growth Factor"/>
    <property type="match status" value="1"/>
</dbReference>
<dbReference type="Pfam" id="PF00051">
    <property type="entry name" value="Kringle"/>
    <property type="match status" value="4"/>
</dbReference>
<dbReference type="CDD" id="cd00190">
    <property type="entry name" value="Tryp_SPc"/>
    <property type="match status" value="1"/>
</dbReference>
<evidence type="ECO:0000256" key="5">
    <source>
        <dbReference type="ARBA" id="ARBA00022729"/>
    </source>
</evidence>
<dbReference type="CDD" id="cd01099">
    <property type="entry name" value="PAN_AP_HGF"/>
    <property type="match status" value="1"/>
</dbReference>
<feature type="disulfide bond" evidence="15">
    <location>
        <begin position="412"/>
        <end position="451"/>
    </location>
</feature>
<evidence type="ECO:0000259" key="17">
    <source>
        <dbReference type="PROSITE" id="PS50240"/>
    </source>
</evidence>
<dbReference type="Pfam" id="PF00024">
    <property type="entry name" value="PAN_1"/>
    <property type="match status" value="1"/>
</dbReference>
<dbReference type="SUPFAM" id="SSF50494">
    <property type="entry name" value="Trypsin-like serine proteases"/>
    <property type="match status" value="1"/>
</dbReference>
<dbReference type="GO" id="GO:0048012">
    <property type="term" value="P:hepatocyte growth factor receptor signaling pathway"/>
    <property type="evidence" value="ECO:0007669"/>
    <property type="project" value="TreeGrafter"/>
</dbReference>
<dbReference type="PANTHER" id="PTHR24261:SF8">
    <property type="entry name" value="HEPATOCYTE GROWTH FACTOR"/>
    <property type="match status" value="1"/>
</dbReference>
<evidence type="ECO:0000256" key="15">
    <source>
        <dbReference type="PROSITE-ProRule" id="PRU00121"/>
    </source>
</evidence>
<dbReference type="SMART" id="SM00020">
    <property type="entry name" value="Tryp_SPc"/>
    <property type="match status" value="1"/>
</dbReference>
<dbReference type="GO" id="GO:0006508">
    <property type="term" value="P:proteolysis"/>
    <property type="evidence" value="ECO:0007669"/>
    <property type="project" value="InterPro"/>
</dbReference>
<dbReference type="InterPro" id="IPR043504">
    <property type="entry name" value="Peptidase_S1_PA_chymotrypsin"/>
</dbReference>
<dbReference type="EMBL" id="WNYA01000004">
    <property type="protein sequence ID" value="KAG8577081.1"/>
    <property type="molecule type" value="Genomic_DNA"/>
</dbReference>
<dbReference type="InterPro" id="IPR013806">
    <property type="entry name" value="Kringle-like"/>
</dbReference>
<keyword evidence="7" id="KW-0339">Growth factor</keyword>
<dbReference type="CDD" id="cd00108">
    <property type="entry name" value="KR"/>
    <property type="match status" value="4"/>
</dbReference>
<keyword evidence="8 15" id="KW-1015">Disulfide bond</keyword>
<evidence type="ECO:0000313" key="20">
    <source>
        <dbReference type="Proteomes" id="UP000824782"/>
    </source>
</evidence>
<evidence type="ECO:0000256" key="10">
    <source>
        <dbReference type="ARBA" id="ARBA00023283"/>
    </source>
</evidence>
<feature type="domain" description="Peptidase S1" evidence="17">
    <location>
        <begin position="580"/>
        <end position="756"/>
    </location>
</feature>
<dbReference type="InterPro" id="IPR009003">
    <property type="entry name" value="Peptidase_S1_PA"/>
</dbReference>
<dbReference type="PROSITE" id="PS50240">
    <property type="entry name" value="TRYPSIN_DOM"/>
    <property type="match status" value="1"/>
</dbReference>
<dbReference type="GO" id="GO:0004252">
    <property type="term" value="F:serine-type endopeptidase activity"/>
    <property type="evidence" value="ECO:0007669"/>
    <property type="project" value="InterPro"/>
</dbReference>
<dbReference type="InterPro" id="IPR018056">
    <property type="entry name" value="Kringle_CS"/>
</dbReference>
<keyword evidence="4 15" id="KW-0420">Kringle</keyword>
<gene>
    <name evidence="19" type="ORF">GDO81_010059</name>
</gene>
<keyword evidence="9" id="KW-0325">Glycoprotein</keyword>
<dbReference type="Pfam" id="PF00089">
    <property type="entry name" value="Trypsin"/>
    <property type="match status" value="1"/>
</dbReference>
<feature type="non-terminal residue" evidence="19">
    <location>
        <position position="756"/>
    </location>
</feature>
<dbReference type="PIRSF" id="PIRSF001152">
    <property type="entry name" value="HGF_MST1"/>
    <property type="match status" value="1"/>
</dbReference>
<dbReference type="PROSITE" id="PS00021">
    <property type="entry name" value="KRINGLE_1"/>
    <property type="match status" value="4"/>
</dbReference>
<dbReference type="PRINTS" id="PR00018">
    <property type="entry name" value="KRINGLE"/>
</dbReference>
<evidence type="ECO:0000256" key="4">
    <source>
        <dbReference type="ARBA" id="ARBA00022572"/>
    </source>
</evidence>
<proteinExistence type="predicted"/>
<dbReference type="FunFam" id="2.40.20.10:FF:000002">
    <property type="entry name" value="Hepatocyte growth factor"/>
    <property type="match status" value="1"/>
</dbReference>
<feature type="disulfide bond" evidence="15">
    <location>
        <begin position="349"/>
        <end position="372"/>
    </location>
</feature>
<dbReference type="FunFam" id="3.50.4.10:FF:000006">
    <property type="entry name" value="Hepatocyte growth factor"/>
    <property type="match status" value="1"/>
</dbReference>
<keyword evidence="3" id="KW-0964">Secreted</keyword>
<comment type="subcellular location">
    <subcellularLocation>
        <location evidence="1">Secreted</location>
    </subcellularLocation>
</comment>
<comment type="caution">
    <text evidence="15">Lacks conserved residue(s) required for the propagation of feature annotation.</text>
</comment>
<accession>A0AAV7BXJ1</accession>
<dbReference type="InterPro" id="IPR001254">
    <property type="entry name" value="Trypsin_dom"/>
</dbReference>